<comment type="subcellular location">
    <subcellularLocation>
        <location evidence="10">Cell inner membrane</location>
    </subcellularLocation>
    <subcellularLocation>
        <location evidence="2">Cell membrane</location>
        <topology evidence="2">Single-pass membrane protein</topology>
    </subcellularLocation>
</comment>
<evidence type="ECO:0000313" key="11">
    <source>
        <dbReference type="EMBL" id="GGC94719.1"/>
    </source>
</evidence>
<dbReference type="InterPro" id="IPR005503">
    <property type="entry name" value="FliL"/>
</dbReference>
<keyword evidence="8 10" id="KW-1133">Transmembrane helix</keyword>
<evidence type="ECO:0000256" key="1">
    <source>
        <dbReference type="ARBA" id="ARBA00002254"/>
    </source>
</evidence>
<keyword evidence="6 10" id="KW-0812">Transmembrane</keyword>
<dbReference type="EMBL" id="BMED01000006">
    <property type="protein sequence ID" value="GGC94719.1"/>
    <property type="molecule type" value="Genomic_DNA"/>
</dbReference>
<evidence type="ECO:0000256" key="3">
    <source>
        <dbReference type="ARBA" id="ARBA00008281"/>
    </source>
</evidence>
<dbReference type="Proteomes" id="UP000637423">
    <property type="component" value="Unassembled WGS sequence"/>
</dbReference>
<reference evidence="11" key="2">
    <citation type="submission" date="2020-09" db="EMBL/GenBank/DDBJ databases">
        <authorList>
            <person name="Sun Q."/>
            <person name="Zhou Y."/>
        </authorList>
    </citation>
    <scope>NUCLEOTIDE SEQUENCE</scope>
    <source>
        <strain evidence="11">CGMCC 1.10998</strain>
    </source>
</reference>
<dbReference type="GO" id="GO:0009425">
    <property type="term" value="C:bacterial-type flagellum basal body"/>
    <property type="evidence" value="ECO:0007669"/>
    <property type="project" value="InterPro"/>
</dbReference>
<keyword evidence="12" id="KW-1185">Reference proteome</keyword>
<organism evidence="11 12">
    <name type="scientific">Undibacterium terreum</name>
    <dbReference type="NCBI Taxonomy" id="1224302"/>
    <lineage>
        <taxon>Bacteria</taxon>
        <taxon>Pseudomonadati</taxon>
        <taxon>Pseudomonadota</taxon>
        <taxon>Betaproteobacteria</taxon>
        <taxon>Burkholderiales</taxon>
        <taxon>Oxalobacteraceae</taxon>
        <taxon>Undibacterium</taxon>
    </lineage>
</organism>
<evidence type="ECO:0000256" key="9">
    <source>
        <dbReference type="ARBA" id="ARBA00023136"/>
    </source>
</evidence>
<keyword evidence="9 10" id="KW-0472">Membrane</keyword>
<protein>
    <recommendedName>
        <fullName evidence="10">Flagellar protein FliL</fullName>
    </recommendedName>
</protein>
<dbReference type="AlphaFoldDB" id="A0A916UYW5"/>
<comment type="caution">
    <text evidence="11">The sequence shown here is derived from an EMBL/GenBank/DDBJ whole genome shotgun (WGS) entry which is preliminary data.</text>
</comment>
<gene>
    <name evidence="11" type="ORF">GCM10011396_47600</name>
</gene>
<dbReference type="GO" id="GO:0071973">
    <property type="term" value="P:bacterial-type flagellum-dependent cell motility"/>
    <property type="evidence" value="ECO:0007669"/>
    <property type="project" value="InterPro"/>
</dbReference>
<feature type="transmembrane region" description="Helical" evidence="10">
    <location>
        <begin position="12"/>
        <end position="32"/>
    </location>
</feature>
<keyword evidence="4" id="KW-1003">Cell membrane</keyword>
<dbReference type="RefSeq" id="WP_188568642.1">
    <property type="nucleotide sequence ID" value="NZ_BMED01000006.1"/>
</dbReference>
<keyword evidence="5 10" id="KW-0145">Chemotaxis</keyword>
<sequence length="138" mass="15242">MAKKAESDNLTMYAAIMASIGVAGIFAGIWFFNAKKSEAPPQPSYLVLNLPTVHIEGYGVRAEISIKADGEDEEWLKQNRETLDSLLQKTLINTDPEAIRTTEGLKNLQANMTKVANTSLRSDKVRGVYLTNLLLQSE</sequence>
<keyword evidence="10" id="KW-0997">Cell inner membrane</keyword>
<proteinExistence type="inferred from homology"/>
<accession>A0A916UYW5</accession>
<evidence type="ECO:0000256" key="8">
    <source>
        <dbReference type="ARBA" id="ARBA00022989"/>
    </source>
</evidence>
<evidence type="ECO:0000256" key="4">
    <source>
        <dbReference type="ARBA" id="ARBA00022475"/>
    </source>
</evidence>
<evidence type="ECO:0000256" key="10">
    <source>
        <dbReference type="RuleBase" id="RU364125"/>
    </source>
</evidence>
<comment type="function">
    <text evidence="1 10">Controls the rotational direction of flagella during chemotaxis.</text>
</comment>
<dbReference type="Pfam" id="PF03748">
    <property type="entry name" value="FliL"/>
    <property type="match status" value="1"/>
</dbReference>
<evidence type="ECO:0000313" key="12">
    <source>
        <dbReference type="Proteomes" id="UP000637423"/>
    </source>
</evidence>
<reference evidence="11" key="1">
    <citation type="journal article" date="2014" name="Int. J. Syst. Evol. Microbiol.">
        <title>Complete genome sequence of Corynebacterium casei LMG S-19264T (=DSM 44701T), isolated from a smear-ripened cheese.</title>
        <authorList>
            <consortium name="US DOE Joint Genome Institute (JGI-PGF)"/>
            <person name="Walter F."/>
            <person name="Albersmeier A."/>
            <person name="Kalinowski J."/>
            <person name="Ruckert C."/>
        </authorList>
    </citation>
    <scope>NUCLEOTIDE SEQUENCE</scope>
    <source>
        <strain evidence="11">CGMCC 1.10998</strain>
    </source>
</reference>
<comment type="similarity">
    <text evidence="3 10">Belongs to the FliL family.</text>
</comment>
<dbReference type="GO" id="GO:0006935">
    <property type="term" value="P:chemotaxis"/>
    <property type="evidence" value="ECO:0007669"/>
    <property type="project" value="UniProtKB-KW"/>
</dbReference>
<evidence type="ECO:0000256" key="2">
    <source>
        <dbReference type="ARBA" id="ARBA00004162"/>
    </source>
</evidence>
<evidence type="ECO:0000256" key="5">
    <source>
        <dbReference type="ARBA" id="ARBA00022500"/>
    </source>
</evidence>
<keyword evidence="7 10" id="KW-0283">Flagellar rotation</keyword>
<name>A0A916UYW5_9BURK</name>
<evidence type="ECO:0000256" key="7">
    <source>
        <dbReference type="ARBA" id="ARBA00022779"/>
    </source>
</evidence>
<evidence type="ECO:0000256" key="6">
    <source>
        <dbReference type="ARBA" id="ARBA00022692"/>
    </source>
</evidence>
<dbReference type="GO" id="GO:0005886">
    <property type="term" value="C:plasma membrane"/>
    <property type="evidence" value="ECO:0007669"/>
    <property type="project" value="UniProtKB-SubCell"/>
</dbReference>